<organism evidence="2 3">
    <name type="scientific">Streptomyces asoensis</name>
    <dbReference type="NCBI Taxonomy" id="249586"/>
    <lineage>
        <taxon>Bacteria</taxon>
        <taxon>Bacillati</taxon>
        <taxon>Actinomycetota</taxon>
        <taxon>Actinomycetes</taxon>
        <taxon>Kitasatosporales</taxon>
        <taxon>Streptomycetaceae</taxon>
        <taxon>Streptomyces</taxon>
    </lineage>
</organism>
<reference evidence="3" key="1">
    <citation type="submission" date="2023-07" db="EMBL/GenBank/DDBJ databases">
        <title>Whole genome shotgun sequence of Streptomyces cacaoi subsp. asoensis NBRC 13813.</title>
        <authorList>
            <person name="Komaki H."/>
            <person name="Tamura T."/>
        </authorList>
    </citation>
    <scope>NUCLEOTIDE SEQUENCE [LARGE SCALE GENOMIC DNA]</scope>
    <source>
        <strain evidence="3">NBRC 13813</strain>
    </source>
</reference>
<accession>A0ABQ3SCA6</accession>
<sequence>MAIGENQRMGDTSVWAAWAAAATSLATLIVTTVVGGRREQHRWAREALADAFVAFLEASWAHCDVVRSLPTQAGTESAPALALYQEMRSQLTRLRLLTSEEVLRTGEELLRCQRRVHDAPPGPERTAAMTDASALRRSVVDAAKKEMGL</sequence>
<keyword evidence="1" id="KW-0812">Transmembrane</keyword>
<keyword evidence="1" id="KW-0472">Membrane</keyword>
<feature type="transmembrane region" description="Helical" evidence="1">
    <location>
        <begin position="15"/>
        <end position="35"/>
    </location>
</feature>
<keyword evidence="3" id="KW-1185">Reference proteome</keyword>
<dbReference type="EMBL" id="BNEB01000006">
    <property type="protein sequence ID" value="GHI65761.1"/>
    <property type="molecule type" value="Genomic_DNA"/>
</dbReference>
<evidence type="ECO:0000313" key="3">
    <source>
        <dbReference type="Proteomes" id="UP000649259"/>
    </source>
</evidence>
<name>A0ABQ3SCA6_9ACTN</name>
<keyword evidence="1" id="KW-1133">Transmembrane helix</keyword>
<comment type="caution">
    <text evidence="2">The sequence shown here is derived from an EMBL/GenBank/DDBJ whole genome shotgun (WGS) entry which is preliminary data.</text>
</comment>
<protein>
    <recommendedName>
        <fullName evidence="4">SMODS and SLOG-associating 2TM effector domain-containing protein</fullName>
    </recommendedName>
</protein>
<evidence type="ECO:0000313" key="2">
    <source>
        <dbReference type="EMBL" id="GHI65761.1"/>
    </source>
</evidence>
<gene>
    <name evidence="2" type="ORF">Saso_74110</name>
</gene>
<proteinExistence type="predicted"/>
<dbReference type="Proteomes" id="UP000649259">
    <property type="component" value="Unassembled WGS sequence"/>
</dbReference>
<evidence type="ECO:0000256" key="1">
    <source>
        <dbReference type="SAM" id="Phobius"/>
    </source>
</evidence>
<evidence type="ECO:0008006" key="4">
    <source>
        <dbReference type="Google" id="ProtNLM"/>
    </source>
</evidence>